<proteinExistence type="predicted"/>
<dbReference type="HOGENOM" id="CLU_1298630_0_0_14"/>
<feature type="region of interest" description="Disordered" evidence="1">
    <location>
        <begin position="185"/>
        <end position="204"/>
    </location>
</feature>
<sequence length="204" mass="22307">MSKALLSGSVLTVGTGLGLGVSAIGGARNSQVALTKLKEDVEESVVSDTVQEQPAKCDIYSVQRSDATKGEAKLEGGDFLEKEITDPTLKQQVQSACATSGKAYLAKKNSSWIYRPEDQNKQWTSVSGDEEPKCLLYAVQNSSERKAKSVNEEFLKKEVKDESEKQKIDDACKRTRKAYLANLGSSKGWGYRSSDQSVQWNLVS</sequence>
<evidence type="ECO:0000313" key="3">
    <source>
        <dbReference type="Proteomes" id="UP000009135"/>
    </source>
</evidence>
<dbReference type="KEGG" id="mhe:MHC_02215"/>
<dbReference type="AlphaFoldDB" id="H6N6N7"/>
<reference evidence="2 3" key="1">
    <citation type="journal article" date="2012" name="J. Bacteriol.">
        <title>Complete genome sequence of Mycoplasma haemocanis strain Illinois.</title>
        <authorList>
            <person name="do Nascimento N.C."/>
            <person name="Guimaraes A.M."/>
            <person name="Santos A.P."/>
            <person name="Sanmiguel P.J."/>
            <person name="Messick J.B."/>
        </authorList>
    </citation>
    <scope>NUCLEOTIDE SEQUENCE [LARGE SCALE GENOMIC DNA]</scope>
    <source>
        <strain evidence="2 3">Illinois</strain>
    </source>
</reference>
<evidence type="ECO:0000313" key="2">
    <source>
        <dbReference type="EMBL" id="AEW45309.1"/>
    </source>
</evidence>
<dbReference type="Proteomes" id="UP000009135">
    <property type="component" value="Chromosome"/>
</dbReference>
<accession>H6N6N7</accession>
<gene>
    <name evidence="2" type="ordered locus">MHC_02215</name>
</gene>
<feature type="compositionally biased region" description="Polar residues" evidence="1">
    <location>
        <begin position="193"/>
        <end position="204"/>
    </location>
</feature>
<organism evidence="2 3">
    <name type="scientific">Mycoplasma haemocanis (strain Illinois)</name>
    <dbReference type="NCBI Taxonomy" id="1111676"/>
    <lineage>
        <taxon>Bacteria</taxon>
        <taxon>Bacillati</taxon>
        <taxon>Mycoplasmatota</taxon>
        <taxon>Mollicutes</taxon>
        <taxon>Mycoplasmataceae</taxon>
        <taxon>Mycoplasma</taxon>
    </lineage>
</organism>
<dbReference type="STRING" id="1111676.MHC_02215"/>
<name>H6N6N7_MYCHN</name>
<dbReference type="EMBL" id="CP003199">
    <property type="protein sequence ID" value="AEW45309.1"/>
    <property type="molecule type" value="Genomic_DNA"/>
</dbReference>
<evidence type="ECO:0000256" key="1">
    <source>
        <dbReference type="SAM" id="MobiDB-lite"/>
    </source>
</evidence>
<protein>
    <submittedName>
        <fullName evidence="2">Uncharacterized protein</fullName>
    </submittedName>
</protein>
<keyword evidence="3" id="KW-1185">Reference proteome</keyword>